<dbReference type="CTD" id="36339833"/>
<protein>
    <submittedName>
        <fullName evidence="1">Uncharacterized protein</fullName>
    </submittedName>
</protein>
<dbReference type="RefSeq" id="XP_024352281.1">
    <property type="nucleotide sequence ID" value="XM_024493367.1"/>
</dbReference>
<dbReference type="Proteomes" id="UP000019149">
    <property type="component" value="Unassembled WGS sequence"/>
</dbReference>
<sequence length="149" mass="17001">MCWNECVLFYLVEFDALLFKFRSQLQQVDRCINADFTLDVVIMLRHCQMIATSFSRFFLSRFASSLMQRFVCSEINFGLRIGIRLVLKGGCLCLGKSVQQILVTFVLANFQINFGLRVGIHLALKGGCLRLGKSVQQILVTFVLANFLF</sequence>
<name>W6UHX1_ECHGR</name>
<gene>
    <name evidence="1" type="ORF">EGR_04118</name>
</gene>
<dbReference type="KEGG" id="egl:EGR_04118"/>
<evidence type="ECO:0000313" key="2">
    <source>
        <dbReference type="Proteomes" id="UP000019149"/>
    </source>
</evidence>
<accession>W6UHX1</accession>
<dbReference type="GeneID" id="36339833"/>
<evidence type="ECO:0000313" key="1">
    <source>
        <dbReference type="EMBL" id="EUB61085.1"/>
    </source>
</evidence>
<dbReference type="EMBL" id="APAU02000024">
    <property type="protein sequence ID" value="EUB61085.1"/>
    <property type="molecule type" value="Genomic_DNA"/>
</dbReference>
<dbReference type="AlphaFoldDB" id="W6UHX1"/>
<proteinExistence type="predicted"/>
<comment type="caution">
    <text evidence="1">The sequence shown here is derived from an EMBL/GenBank/DDBJ whole genome shotgun (WGS) entry which is preliminary data.</text>
</comment>
<keyword evidence="2" id="KW-1185">Reference proteome</keyword>
<organism evidence="1 2">
    <name type="scientific">Echinococcus granulosus</name>
    <name type="common">Hydatid tapeworm</name>
    <dbReference type="NCBI Taxonomy" id="6210"/>
    <lineage>
        <taxon>Eukaryota</taxon>
        <taxon>Metazoa</taxon>
        <taxon>Spiralia</taxon>
        <taxon>Lophotrochozoa</taxon>
        <taxon>Platyhelminthes</taxon>
        <taxon>Cestoda</taxon>
        <taxon>Eucestoda</taxon>
        <taxon>Cyclophyllidea</taxon>
        <taxon>Taeniidae</taxon>
        <taxon>Echinococcus</taxon>
        <taxon>Echinococcus granulosus group</taxon>
    </lineage>
</organism>
<reference evidence="1 2" key="1">
    <citation type="journal article" date="2013" name="Nat. Genet.">
        <title>The genome of the hydatid tapeworm Echinococcus granulosus.</title>
        <authorList>
            <person name="Zheng H."/>
            <person name="Zhang W."/>
            <person name="Zhang L."/>
            <person name="Zhang Z."/>
            <person name="Li J."/>
            <person name="Lu G."/>
            <person name="Zhu Y."/>
            <person name="Wang Y."/>
            <person name="Huang Y."/>
            <person name="Liu J."/>
            <person name="Kang H."/>
            <person name="Chen J."/>
            <person name="Wang L."/>
            <person name="Chen A."/>
            <person name="Yu S."/>
            <person name="Gao Z."/>
            <person name="Jin L."/>
            <person name="Gu W."/>
            <person name="Wang Z."/>
            <person name="Zhao L."/>
            <person name="Shi B."/>
            <person name="Wen H."/>
            <person name="Lin R."/>
            <person name="Jones M.K."/>
            <person name="Brejova B."/>
            <person name="Vinar T."/>
            <person name="Zhao G."/>
            <person name="McManus D.P."/>
            <person name="Chen Z."/>
            <person name="Zhou Y."/>
            <person name="Wang S."/>
        </authorList>
    </citation>
    <scope>NUCLEOTIDE SEQUENCE [LARGE SCALE GENOMIC DNA]</scope>
</reference>